<organism evidence="1 2">
    <name type="scientific">Sorangium cellulosum</name>
    <name type="common">Polyangium cellulosum</name>
    <dbReference type="NCBI Taxonomy" id="56"/>
    <lineage>
        <taxon>Bacteria</taxon>
        <taxon>Pseudomonadati</taxon>
        <taxon>Myxococcota</taxon>
        <taxon>Polyangia</taxon>
        <taxon>Polyangiales</taxon>
        <taxon>Polyangiaceae</taxon>
        <taxon>Sorangium</taxon>
    </lineage>
</organism>
<name>A0A4P2Q060_SORCE</name>
<evidence type="ECO:0000313" key="2">
    <source>
        <dbReference type="Proteomes" id="UP000295781"/>
    </source>
</evidence>
<proteinExistence type="predicted"/>
<protein>
    <submittedName>
        <fullName evidence="1">Uncharacterized protein</fullName>
    </submittedName>
</protein>
<dbReference type="AlphaFoldDB" id="A0A4P2Q060"/>
<reference evidence="1 2" key="1">
    <citation type="submission" date="2015-09" db="EMBL/GenBank/DDBJ databases">
        <title>Sorangium comparison.</title>
        <authorList>
            <person name="Zaburannyi N."/>
            <person name="Bunk B."/>
            <person name="Overmann J."/>
            <person name="Mueller R."/>
        </authorList>
    </citation>
    <scope>NUCLEOTIDE SEQUENCE [LARGE SCALE GENOMIC DNA]</scope>
    <source>
        <strain evidence="1 2">So ceGT47</strain>
    </source>
</reference>
<evidence type="ECO:0000313" key="1">
    <source>
        <dbReference type="EMBL" id="AUX22565.1"/>
    </source>
</evidence>
<accession>A0A4P2Q060</accession>
<gene>
    <name evidence="1" type="ORF">SOCEGT47_030690</name>
</gene>
<sequence length="35" mass="3532">MLASGPATSFDSVSVFPQNEQELGTAVLVASAIPP</sequence>
<dbReference type="Proteomes" id="UP000295781">
    <property type="component" value="Chromosome"/>
</dbReference>
<dbReference type="EMBL" id="CP012670">
    <property type="protein sequence ID" value="AUX22565.1"/>
    <property type="molecule type" value="Genomic_DNA"/>
</dbReference>